<accession>A0ACB5UJM7</accession>
<sequence>MKALINWLETSFAPKMNKINNNVWVLTLKDSIMQTLPFILLGSLFCLLAILNNYFPSLPSFWTPFGWTMGKISLFVAFLIPFNLMEKKRLRKQRLIAGMTSLVLYLIVITPQVVLDGAPGFGHDALGAGGMFIAIVCGIFTGVIMGMFGKFSFFKEDSVIPDFVRSWFDSMLPIGIVIVIGWITVLIMNLDIYSMIQSIFTPLAGLMQTPYGFVLFMFLACFLYSMGISTWVLAPVMKPILLAAITTNIALAAAGNTSASSLNLVTSETMYSAYLWIGGIGATLPLVIMMMFSKAKSINALGKACLLPGIFNINEPVVFGAIAWNPIMMLPMWLQGIILPIIIYVFTKVITIAPIPTMLFDLWYVPFPISTWITTKSITGFILLAMVIATSTAIWYPFFKAYEKQQIEKETLTNKKEIA</sequence>
<evidence type="ECO:0000313" key="2">
    <source>
        <dbReference type="Proteomes" id="UP001374599"/>
    </source>
</evidence>
<evidence type="ECO:0000313" key="1">
    <source>
        <dbReference type="EMBL" id="GMQ62113.1"/>
    </source>
</evidence>
<name>A0ACB5UJM7_9FIRM</name>
<dbReference type="Proteomes" id="UP001374599">
    <property type="component" value="Unassembled WGS sequence"/>
</dbReference>
<dbReference type="EMBL" id="BTPU01000020">
    <property type="protein sequence ID" value="GMQ62113.1"/>
    <property type="molecule type" value="Genomic_DNA"/>
</dbReference>
<reference evidence="1" key="1">
    <citation type="submission" date="2023-09" db="EMBL/GenBank/DDBJ databases">
        <title>Vallitalea sediminicola and Vallitalea maricola sp. nov., anaerobic bacteria isolated from marine sediment.</title>
        <authorList>
            <person name="Hirano S."/>
            <person name="Maeda A."/>
            <person name="Terahara T."/>
            <person name="Mori K."/>
            <person name="Hamada M."/>
            <person name="Matsumoto R."/>
            <person name="Kobayashi T."/>
        </authorList>
    </citation>
    <scope>NUCLEOTIDE SEQUENCE</scope>
    <source>
        <strain evidence="1">AN17-2</strain>
    </source>
</reference>
<comment type="caution">
    <text evidence="1">The sequence shown here is derived from an EMBL/GenBank/DDBJ whole genome shotgun (WGS) entry which is preliminary data.</text>
</comment>
<proteinExistence type="predicted"/>
<gene>
    <name evidence="1" type="ORF">AN2V17_13440</name>
</gene>
<organism evidence="1 2">
    <name type="scientific">Vallitalea maricola</name>
    <dbReference type="NCBI Taxonomy" id="3074433"/>
    <lineage>
        <taxon>Bacteria</taxon>
        <taxon>Bacillati</taxon>
        <taxon>Bacillota</taxon>
        <taxon>Clostridia</taxon>
        <taxon>Lachnospirales</taxon>
        <taxon>Vallitaleaceae</taxon>
        <taxon>Vallitalea</taxon>
    </lineage>
</organism>
<protein>
    <submittedName>
        <fullName evidence="1">PTS transporter subunit EIIC</fullName>
    </submittedName>
</protein>
<keyword evidence="2" id="KW-1185">Reference proteome</keyword>